<dbReference type="CDD" id="cd04301">
    <property type="entry name" value="NAT_SF"/>
    <property type="match status" value="1"/>
</dbReference>
<evidence type="ECO:0000313" key="4">
    <source>
        <dbReference type="EMBL" id="TDT14654.1"/>
    </source>
</evidence>
<evidence type="ECO:0000313" key="5">
    <source>
        <dbReference type="Proteomes" id="UP000294558"/>
    </source>
</evidence>
<dbReference type="PROSITE" id="PS51186">
    <property type="entry name" value="GNAT"/>
    <property type="match status" value="1"/>
</dbReference>
<dbReference type="PANTHER" id="PTHR43800">
    <property type="entry name" value="PEPTIDYL-LYSINE N-ACETYLTRANSFERASE YJAB"/>
    <property type="match status" value="1"/>
</dbReference>
<sequence>MTSPTATASVSVRPAETADEELRRSWFAETKRAEFAPLGLPEPTLADLCDQQYDARVAGYGHQFPAAEHLVIELEGEPVGALIVDGLHDAPTIVVVDIVIAEQHRHRGIGRRVLAEVVDTADRRGTDVELTVAHGNPARRLYDRLGFRAIATTELHERLRRPPARKDTT</sequence>
<keyword evidence="4" id="KW-0687">Ribonucleoprotein</keyword>
<dbReference type="EMBL" id="SOAU01000001">
    <property type="protein sequence ID" value="TDT14654.1"/>
    <property type="molecule type" value="Genomic_DNA"/>
</dbReference>
<protein>
    <submittedName>
        <fullName evidence="4">Ribosomal protein S18 acetylase RimI-like enzyme</fullName>
    </submittedName>
</protein>
<dbReference type="RefSeq" id="WP_133867183.1">
    <property type="nucleotide sequence ID" value="NZ_SOAU01000001.1"/>
</dbReference>
<feature type="domain" description="N-acetyltransferase" evidence="3">
    <location>
        <begin position="10"/>
        <end position="164"/>
    </location>
</feature>
<dbReference type="AlphaFoldDB" id="A0A4R7HVW8"/>
<dbReference type="OrthoDB" id="3216107at2"/>
<evidence type="ECO:0000259" key="3">
    <source>
        <dbReference type="PROSITE" id="PS51186"/>
    </source>
</evidence>
<proteinExistence type="predicted"/>
<dbReference type="InterPro" id="IPR016181">
    <property type="entry name" value="Acyl_CoA_acyltransferase"/>
</dbReference>
<keyword evidence="4" id="KW-0689">Ribosomal protein</keyword>
<organism evidence="4 5">
    <name type="scientific">Ilumatobacter fluminis</name>
    <dbReference type="NCBI Taxonomy" id="467091"/>
    <lineage>
        <taxon>Bacteria</taxon>
        <taxon>Bacillati</taxon>
        <taxon>Actinomycetota</taxon>
        <taxon>Acidimicrobiia</taxon>
        <taxon>Acidimicrobiales</taxon>
        <taxon>Ilumatobacteraceae</taxon>
        <taxon>Ilumatobacter</taxon>
    </lineage>
</organism>
<accession>A0A4R7HVW8</accession>
<dbReference type="SUPFAM" id="SSF55729">
    <property type="entry name" value="Acyl-CoA N-acyltransferases (Nat)"/>
    <property type="match status" value="1"/>
</dbReference>
<keyword evidence="2" id="KW-0012">Acyltransferase</keyword>
<keyword evidence="5" id="KW-1185">Reference proteome</keyword>
<name>A0A4R7HVW8_9ACTN</name>
<gene>
    <name evidence="4" type="ORF">BDK89_0209</name>
</gene>
<reference evidence="4 5" key="1">
    <citation type="submission" date="2019-03" db="EMBL/GenBank/DDBJ databases">
        <title>Sequencing the genomes of 1000 actinobacteria strains.</title>
        <authorList>
            <person name="Klenk H.-P."/>
        </authorList>
    </citation>
    <scope>NUCLEOTIDE SEQUENCE [LARGE SCALE GENOMIC DNA]</scope>
    <source>
        <strain evidence="4 5">DSM 18936</strain>
    </source>
</reference>
<dbReference type="Gene3D" id="3.40.630.30">
    <property type="match status" value="1"/>
</dbReference>
<dbReference type="Proteomes" id="UP000294558">
    <property type="component" value="Unassembled WGS sequence"/>
</dbReference>
<evidence type="ECO:0000256" key="1">
    <source>
        <dbReference type="ARBA" id="ARBA00022679"/>
    </source>
</evidence>
<keyword evidence="1" id="KW-0808">Transferase</keyword>
<evidence type="ECO:0000256" key="2">
    <source>
        <dbReference type="ARBA" id="ARBA00023315"/>
    </source>
</evidence>
<dbReference type="InterPro" id="IPR000182">
    <property type="entry name" value="GNAT_dom"/>
</dbReference>
<dbReference type="PANTHER" id="PTHR43800:SF1">
    <property type="entry name" value="PEPTIDYL-LYSINE N-ACETYLTRANSFERASE YJAB"/>
    <property type="match status" value="1"/>
</dbReference>
<comment type="caution">
    <text evidence="4">The sequence shown here is derived from an EMBL/GenBank/DDBJ whole genome shotgun (WGS) entry which is preliminary data.</text>
</comment>
<dbReference type="Pfam" id="PF00583">
    <property type="entry name" value="Acetyltransf_1"/>
    <property type="match status" value="1"/>
</dbReference>
<dbReference type="GO" id="GO:0016747">
    <property type="term" value="F:acyltransferase activity, transferring groups other than amino-acyl groups"/>
    <property type="evidence" value="ECO:0007669"/>
    <property type="project" value="InterPro"/>
</dbReference>
<dbReference type="GO" id="GO:0005840">
    <property type="term" value="C:ribosome"/>
    <property type="evidence" value="ECO:0007669"/>
    <property type="project" value="UniProtKB-KW"/>
</dbReference>